<feature type="coiled-coil region" evidence="2">
    <location>
        <begin position="72"/>
        <end position="106"/>
    </location>
</feature>
<protein>
    <submittedName>
        <fullName evidence="4">HspR, transcriptional repressor of DnaK operon</fullName>
    </submittedName>
</protein>
<dbReference type="Pfam" id="PF13411">
    <property type="entry name" value="MerR_1"/>
    <property type="match status" value="1"/>
</dbReference>
<evidence type="ECO:0000259" key="3">
    <source>
        <dbReference type="PROSITE" id="PS50937"/>
    </source>
</evidence>
<dbReference type="InterPro" id="IPR009061">
    <property type="entry name" value="DNA-bd_dom_put_sf"/>
</dbReference>
<dbReference type="PROSITE" id="PS00552">
    <property type="entry name" value="HTH_MERR_1"/>
    <property type="match status" value="1"/>
</dbReference>
<dbReference type="SMART" id="SM00422">
    <property type="entry name" value="HTH_MERR"/>
    <property type="match status" value="1"/>
</dbReference>
<dbReference type="PRINTS" id="PR00040">
    <property type="entry name" value="HTHMERR"/>
</dbReference>
<keyword evidence="1" id="KW-0238">DNA-binding</keyword>
<evidence type="ECO:0000256" key="1">
    <source>
        <dbReference type="ARBA" id="ARBA00023125"/>
    </source>
</evidence>
<accession>A0A346Y5G7</accession>
<reference evidence="4 5" key="1">
    <citation type="submission" date="2018-09" db="EMBL/GenBank/DDBJ databases">
        <title>Complete genome sequence of Euzebya sp. DY32-46 isolated from seawater of Pacific Ocean.</title>
        <authorList>
            <person name="Xu L."/>
            <person name="Wu Y.-H."/>
            <person name="Xu X.-W."/>
        </authorList>
    </citation>
    <scope>NUCLEOTIDE SEQUENCE [LARGE SCALE GENOMIC DNA]</scope>
    <source>
        <strain evidence="4 5">DY32-46</strain>
    </source>
</reference>
<keyword evidence="5" id="KW-1185">Reference proteome</keyword>
<dbReference type="Gene3D" id="1.10.1660.10">
    <property type="match status" value="1"/>
</dbReference>
<proteinExistence type="predicted"/>
<dbReference type="OrthoDB" id="5345718at2"/>
<organism evidence="4 5">
    <name type="scientific">Euzebya pacifica</name>
    <dbReference type="NCBI Taxonomy" id="1608957"/>
    <lineage>
        <taxon>Bacteria</taxon>
        <taxon>Bacillati</taxon>
        <taxon>Actinomycetota</taxon>
        <taxon>Nitriliruptoria</taxon>
        <taxon>Euzebyales</taxon>
    </lineage>
</organism>
<name>A0A346Y5G7_9ACTN</name>
<dbReference type="GO" id="GO:0003677">
    <property type="term" value="F:DNA binding"/>
    <property type="evidence" value="ECO:0007669"/>
    <property type="project" value="UniProtKB-KW"/>
</dbReference>
<dbReference type="RefSeq" id="WP_114593851.1">
    <property type="nucleotide sequence ID" value="NZ_CP031165.1"/>
</dbReference>
<dbReference type="PANTHER" id="PTHR30204:SF58">
    <property type="entry name" value="HTH-TYPE TRANSCRIPTIONAL REGULATOR YFMP"/>
    <property type="match status" value="1"/>
</dbReference>
<keyword evidence="2" id="KW-0175">Coiled coil</keyword>
<evidence type="ECO:0000313" key="5">
    <source>
        <dbReference type="Proteomes" id="UP000264006"/>
    </source>
</evidence>
<dbReference type="GO" id="GO:0003700">
    <property type="term" value="F:DNA-binding transcription factor activity"/>
    <property type="evidence" value="ECO:0007669"/>
    <property type="project" value="InterPro"/>
</dbReference>
<dbReference type="SUPFAM" id="SSF46955">
    <property type="entry name" value="Putative DNA-binding domain"/>
    <property type="match status" value="1"/>
</dbReference>
<dbReference type="InterPro" id="IPR000551">
    <property type="entry name" value="MerR-type_HTH_dom"/>
</dbReference>
<evidence type="ECO:0000313" key="4">
    <source>
        <dbReference type="EMBL" id="AXV09714.1"/>
    </source>
</evidence>
<dbReference type="InterPro" id="IPR047057">
    <property type="entry name" value="MerR_fam"/>
</dbReference>
<dbReference type="AlphaFoldDB" id="A0A346Y5G7"/>
<dbReference type="KEGG" id="euz:DVS28_a5058"/>
<dbReference type="Proteomes" id="UP000264006">
    <property type="component" value="Chromosome"/>
</dbReference>
<dbReference type="PROSITE" id="PS50937">
    <property type="entry name" value="HTH_MERR_2"/>
    <property type="match status" value="1"/>
</dbReference>
<feature type="domain" description="HTH merR-type" evidence="3">
    <location>
        <begin position="6"/>
        <end position="75"/>
    </location>
</feature>
<dbReference type="CDD" id="cd04766">
    <property type="entry name" value="HTH_HspR"/>
    <property type="match status" value="1"/>
</dbReference>
<gene>
    <name evidence="4" type="ORF">DVS28_a5058</name>
</gene>
<dbReference type="NCBIfam" id="NF047375">
    <property type="entry name" value="HeatShock_HspR"/>
    <property type="match status" value="1"/>
</dbReference>
<evidence type="ECO:0000256" key="2">
    <source>
        <dbReference type="SAM" id="Coils"/>
    </source>
</evidence>
<dbReference type="EMBL" id="CP031165">
    <property type="protein sequence ID" value="AXV09714.1"/>
    <property type="molecule type" value="Genomic_DNA"/>
</dbReference>
<dbReference type="PANTHER" id="PTHR30204">
    <property type="entry name" value="REDOX-CYCLING DRUG-SENSING TRANSCRIPTIONAL ACTIVATOR SOXR"/>
    <property type="match status" value="1"/>
</dbReference>
<sequence length="132" mass="15144">MRERAVYIISVAAELAGVHPQTLRTYERRGLIKPARTSGGTRRYSARDVERVQLIQELTQGDGVNLAGVLRILALEDRLEQMEAKLAEAQEEVRQVRVEATRTLRAIQDSSRSEIVLYRPPQIERHRGSRRR</sequence>